<feature type="chain" id="PRO_5009583014" description="Cohesin domain-containing protein" evidence="2">
    <location>
        <begin position="27"/>
        <end position="296"/>
    </location>
</feature>
<evidence type="ECO:0000313" key="5">
    <source>
        <dbReference type="Proteomes" id="UP000179106"/>
    </source>
</evidence>
<dbReference type="GO" id="GO:0000272">
    <property type="term" value="P:polysaccharide catabolic process"/>
    <property type="evidence" value="ECO:0007669"/>
    <property type="project" value="InterPro"/>
</dbReference>
<protein>
    <recommendedName>
        <fullName evidence="3">Cohesin domain-containing protein</fullName>
    </recommendedName>
</protein>
<keyword evidence="1" id="KW-0812">Transmembrane</keyword>
<dbReference type="SUPFAM" id="SSF49384">
    <property type="entry name" value="Carbohydrate-binding domain"/>
    <property type="match status" value="1"/>
</dbReference>
<feature type="transmembrane region" description="Helical" evidence="1">
    <location>
        <begin position="268"/>
        <end position="286"/>
    </location>
</feature>
<dbReference type="InterPro" id="IPR002102">
    <property type="entry name" value="Cohesin_dom"/>
</dbReference>
<dbReference type="EMBL" id="MHNW01000042">
    <property type="protein sequence ID" value="OGZ52640.1"/>
    <property type="molecule type" value="Genomic_DNA"/>
</dbReference>
<dbReference type="Pfam" id="PF00963">
    <property type="entry name" value="Cohesin"/>
    <property type="match status" value="1"/>
</dbReference>
<dbReference type="GO" id="GO:0030246">
    <property type="term" value="F:carbohydrate binding"/>
    <property type="evidence" value="ECO:0007669"/>
    <property type="project" value="InterPro"/>
</dbReference>
<dbReference type="AlphaFoldDB" id="A0A1G2GR88"/>
<accession>A0A1G2GR88</accession>
<evidence type="ECO:0000313" key="4">
    <source>
        <dbReference type="EMBL" id="OGZ52640.1"/>
    </source>
</evidence>
<keyword evidence="1" id="KW-1133">Transmembrane helix</keyword>
<gene>
    <name evidence="4" type="ORF">A3B25_00380</name>
</gene>
<dbReference type="Gene3D" id="2.60.40.680">
    <property type="match status" value="1"/>
</dbReference>
<proteinExistence type="predicted"/>
<evidence type="ECO:0000256" key="2">
    <source>
        <dbReference type="SAM" id="SignalP"/>
    </source>
</evidence>
<dbReference type="InterPro" id="IPR008965">
    <property type="entry name" value="CBM2/CBM3_carb-bd_dom_sf"/>
</dbReference>
<feature type="domain" description="Cohesin" evidence="3">
    <location>
        <begin position="35"/>
        <end position="157"/>
    </location>
</feature>
<sequence length="296" mass="32605">MNNKNLSVFFLVSCFLFLALASLARGAEIFFDPSVQDLGVGDQFEARVFLNTEDEKLNAFDGTVSFAPNLLEVKEIRDGNSIINFWVEQPHLASPGQIYFSGITPGGYAGENGLVFTAVFQALAEGKGKLEAREARAYLNDGEGTETQVSATDMRILISPGSVGPTIIVAPVADTNPPEDFTPIVSRDPQLFNGKYFLVFNTQDKGSGIDHYEIREGGRPFRTAESPYTLKNQALDEKIRVKAVDKNGNVRIATVPPLMPSPWYKNDIILVILIFVVLLAVFYSAAQKKAARRYEK</sequence>
<dbReference type="CDD" id="cd08547">
    <property type="entry name" value="Type_II_cohesin"/>
    <property type="match status" value="1"/>
</dbReference>
<dbReference type="Proteomes" id="UP000179106">
    <property type="component" value="Unassembled WGS sequence"/>
</dbReference>
<organism evidence="4 5">
    <name type="scientific">Candidatus Ryanbacteria bacterium RIFCSPLOWO2_01_FULL_48_26</name>
    <dbReference type="NCBI Taxonomy" id="1802126"/>
    <lineage>
        <taxon>Bacteria</taxon>
        <taxon>Candidatus Ryaniibacteriota</taxon>
    </lineage>
</organism>
<name>A0A1G2GR88_9BACT</name>
<evidence type="ECO:0000259" key="3">
    <source>
        <dbReference type="Pfam" id="PF00963"/>
    </source>
</evidence>
<comment type="caution">
    <text evidence="4">The sequence shown here is derived from an EMBL/GenBank/DDBJ whole genome shotgun (WGS) entry which is preliminary data.</text>
</comment>
<keyword evidence="2" id="KW-0732">Signal</keyword>
<feature type="signal peptide" evidence="2">
    <location>
        <begin position="1"/>
        <end position="26"/>
    </location>
</feature>
<dbReference type="STRING" id="1802126.A3B25_00380"/>
<keyword evidence="1" id="KW-0472">Membrane</keyword>
<evidence type="ECO:0000256" key="1">
    <source>
        <dbReference type="SAM" id="Phobius"/>
    </source>
</evidence>
<reference evidence="4 5" key="1">
    <citation type="journal article" date="2016" name="Nat. Commun.">
        <title>Thousands of microbial genomes shed light on interconnected biogeochemical processes in an aquifer system.</title>
        <authorList>
            <person name="Anantharaman K."/>
            <person name="Brown C.T."/>
            <person name="Hug L.A."/>
            <person name="Sharon I."/>
            <person name="Castelle C.J."/>
            <person name="Probst A.J."/>
            <person name="Thomas B.C."/>
            <person name="Singh A."/>
            <person name="Wilkins M.J."/>
            <person name="Karaoz U."/>
            <person name="Brodie E.L."/>
            <person name="Williams K.H."/>
            <person name="Hubbard S.S."/>
            <person name="Banfield J.F."/>
        </authorList>
    </citation>
    <scope>NUCLEOTIDE SEQUENCE [LARGE SCALE GENOMIC DNA]</scope>
</reference>